<dbReference type="Proteomes" id="UP000198854">
    <property type="component" value="Unassembled WGS sequence"/>
</dbReference>
<sequence>MDIVDSQYYVLQLCLNSVSNDPLPTPKCGTVSAVLSNLSKLIGLHEFQFSNWAFPSHISNGIALCFPVTGKEATKALANSSSVDITKVIEQLGYKADSVEGGFEITGFMPSIRAVSISSSGTNGVTYQIGRFCLGPAEETPLSPQDVPEHEYLDIIESDLRTQAGLLQSHNPALSRGNLCIGNLKVSAESHLHEHAGVTYRVCDISFTANIDIVGPFRFGYETGDYELGRIETKQVGQYRNLDGIIYNKAAFIELLAFRTGGLSRPYTDFQNSFGVFSTEAENLQTLELLAEEISQYILNVNEHLEPINQNVIAIAAKENPPALAVKIHTSDNSLLAEFRHTLNEIRLDNPALASSTNSFPNALIVND</sequence>
<proteinExistence type="predicted"/>
<evidence type="ECO:0000313" key="2">
    <source>
        <dbReference type="Proteomes" id="UP000198854"/>
    </source>
</evidence>
<gene>
    <name evidence="1" type="ORF">SAMN04488136_116102</name>
</gene>
<dbReference type="AlphaFoldDB" id="A0A1G8CJI7"/>
<evidence type="ECO:0000313" key="1">
    <source>
        <dbReference type="EMBL" id="SDH45636.1"/>
    </source>
</evidence>
<keyword evidence="2" id="KW-1185">Reference proteome</keyword>
<dbReference type="RefSeq" id="WP_093275111.1">
    <property type="nucleotide sequence ID" value="NZ_FNDD01000016.1"/>
</dbReference>
<protein>
    <submittedName>
        <fullName evidence="1">Uncharacterized protein</fullName>
    </submittedName>
</protein>
<accession>A0A1G8CJI7</accession>
<name>A0A1G8CJI7_9VIBR</name>
<dbReference type="EMBL" id="FNDD01000016">
    <property type="protein sequence ID" value="SDH45636.1"/>
    <property type="molecule type" value="Genomic_DNA"/>
</dbReference>
<dbReference type="OrthoDB" id="10015004at2"/>
<reference evidence="1 2" key="1">
    <citation type="submission" date="2016-10" db="EMBL/GenBank/DDBJ databases">
        <authorList>
            <person name="de Groot N.N."/>
        </authorList>
    </citation>
    <scope>NUCLEOTIDE SEQUENCE [LARGE SCALE GENOMIC DNA]</scope>
    <source>
        <strain evidence="1 2">CGMCC 1.10228</strain>
    </source>
</reference>
<organism evidence="1 2">
    <name type="scientific">Vibrio xiamenensis</name>
    <dbReference type="NCBI Taxonomy" id="861298"/>
    <lineage>
        <taxon>Bacteria</taxon>
        <taxon>Pseudomonadati</taxon>
        <taxon>Pseudomonadota</taxon>
        <taxon>Gammaproteobacteria</taxon>
        <taxon>Vibrionales</taxon>
        <taxon>Vibrionaceae</taxon>
        <taxon>Vibrio</taxon>
    </lineage>
</organism>